<evidence type="ECO:0000256" key="3">
    <source>
        <dbReference type="ARBA" id="ARBA00023002"/>
    </source>
</evidence>
<dbReference type="Gene3D" id="3.20.20.100">
    <property type="entry name" value="NADP-dependent oxidoreductase domain"/>
    <property type="match status" value="1"/>
</dbReference>
<feature type="binding site" evidence="5">
    <location>
        <position position="109"/>
    </location>
    <ligand>
        <name>substrate</name>
    </ligand>
</feature>
<dbReference type="InterPro" id="IPR023210">
    <property type="entry name" value="NADP_OxRdtase_dom"/>
</dbReference>
<evidence type="ECO:0000256" key="2">
    <source>
        <dbReference type="ARBA" id="ARBA00022857"/>
    </source>
</evidence>
<evidence type="ECO:0000313" key="8">
    <source>
        <dbReference type="EMBL" id="KKB80762.1"/>
    </source>
</evidence>
<accession>A0A0F5LGR8</accession>
<dbReference type="EMBL" id="LAJG01000005">
    <property type="protein sequence ID" value="KKB80762.1"/>
    <property type="molecule type" value="Genomic_DNA"/>
</dbReference>
<feature type="domain" description="NADP-dependent oxidoreductase" evidence="7">
    <location>
        <begin position="18"/>
        <end position="263"/>
    </location>
</feature>
<sequence length="280" mass="31493">MHETPALPLNDGNRIPQIGFGVWRLEEDKAPEVVGAAIKAGYRHIDTAQGYENEAGVGEAIAQASIDRGELFITSKLRNGHQGYDSALRSLDESLARLKLDHLDLFLIHWPAPAHDRYVDTWKALVEAQKNGKVKSIGVSNFLPEHIQRIVDATGVVPAVNQIELHAAYQQRAIREWLQEHEIQIECYSPLGGQGSQLLEDDAIKDIAEAHGKSPAQVIIRWHLQQNLIVLPKSSKPERARDNFDVWDFTLTREDLDRIDALDRPDGKTLPEPNENNEMF</sequence>
<keyword evidence="9" id="KW-1185">Reference proteome</keyword>
<dbReference type="PANTHER" id="PTHR43827">
    <property type="entry name" value="2,5-DIKETO-D-GLUCONIC ACID REDUCTASE"/>
    <property type="match status" value="1"/>
</dbReference>
<evidence type="ECO:0000313" key="9">
    <source>
        <dbReference type="Proteomes" id="UP000033514"/>
    </source>
</evidence>
<dbReference type="SUPFAM" id="SSF51430">
    <property type="entry name" value="NAD(P)-linked oxidoreductase"/>
    <property type="match status" value="1"/>
</dbReference>
<dbReference type="PIRSF" id="PIRSF000097">
    <property type="entry name" value="AKR"/>
    <property type="match status" value="1"/>
</dbReference>
<feature type="site" description="Lowers pKa of active site Tyr" evidence="6">
    <location>
        <position position="76"/>
    </location>
</feature>
<dbReference type="STRING" id="361041.VW35_00685"/>
<dbReference type="PRINTS" id="PR00069">
    <property type="entry name" value="ALDKETRDTASE"/>
</dbReference>
<dbReference type="PATRIC" id="fig|361041.3.peg.3519"/>
<evidence type="ECO:0000259" key="7">
    <source>
        <dbReference type="Pfam" id="PF00248"/>
    </source>
</evidence>
<name>A0A0F5LGR8_9HYPH</name>
<dbReference type="PANTHER" id="PTHR43827:SF3">
    <property type="entry name" value="NADP-DEPENDENT OXIDOREDUCTASE DOMAIN-CONTAINING PROTEIN"/>
    <property type="match status" value="1"/>
</dbReference>
<dbReference type="GO" id="GO:0016616">
    <property type="term" value="F:oxidoreductase activity, acting on the CH-OH group of donors, NAD or NADP as acceptor"/>
    <property type="evidence" value="ECO:0007669"/>
    <property type="project" value="UniProtKB-ARBA"/>
</dbReference>
<dbReference type="InterPro" id="IPR020471">
    <property type="entry name" value="AKR"/>
</dbReference>
<comment type="similarity">
    <text evidence="1">Belongs to the aldo/keto reductase family.</text>
</comment>
<dbReference type="PROSITE" id="PS00798">
    <property type="entry name" value="ALDOKETO_REDUCTASE_1"/>
    <property type="match status" value="1"/>
</dbReference>
<dbReference type="OrthoDB" id="9804790at2"/>
<dbReference type="FunFam" id="3.20.20.100:FF:000015">
    <property type="entry name" value="Oxidoreductase, aldo/keto reductase family"/>
    <property type="match status" value="1"/>
</dbReference>
<dbReference type="Proteomes" id="UP000033514">
    <property type="component" value="Unassembled WGS sequence"/>
</dbReference>
<evidence type="ECO:0000256" key="1">
    <source>
        <dbReference type="ARBA" id="ARBA00007905"/>
    </source>
</evidence>
<dbReference type="PROSITE" id="PS00062">
    <property type="entry name" value="ALDOKETO_REDUCTASE_2"/>
    <property type="match status" value="1"/>
</dbReference>
<gene>
    <name evidence="8" type="ORF">VW35_00685</name>
</gene>
<reference evidence="8 9" key="1">
    <citation type="submission" date="2015-03" db="EMBL/GenBank/DDBJ databases">
        <authorList>
            <person name="Hassan Y.I."/>
            <person name="Lepp D."/>
            <person name="Zhou T."/>
        </authorList>
    </citation>
    <scope>NUCLEOTIDE SEQUENCE [LARGE SCALE GENOMIC DNA]</scope>
    <source>
        <strain evidence="8 9">GH2-10</strain>
    </source>
</reference>
<evidence type="ECO:0000256" key="5">
    <source>
        <dbReference type="PIRSR" id="PIRSR000097-2"/>
    </source>
</evidence>
<keyword evidence="3" id="KW-0560">Oxidoreductase</keyword>
<dbReference type="InterPro" id="IPR018170">
    <property type="entry name" value="Aldo/ket_reductase_CS"/>
</dbReference>
<proteinExistence type="inferred from homology"/>
<comment type="caution">
    <text evidence="8">The sequence shown here is derived from an EMBL/GenBank/DDBJ whole genome shotgun (WGS) entry which is preliminary data.</text>
</comment>
<dbReference type="InterPro" id="IPR036812">
    <property type="entry name" value="NAD(P)_OxRdtase_dom_sf"/>
</dbReference>
<dbReference type="RefSeq" id="WP_046141115.1">
    <property type="nucleotide sequence ID" value="NZ_LAJG01000005.1"/>
</dbReference>
<feature type="active site" description="Proton donor" evidence="4">
    <location>
        <position position="51"/>
    </location>
</feature>
<keyword evidence="2" id="KW-0521">NADP</keyword>
<protein>
    <recommendedName>
        <fullName evidence="7">NADP-dependent oxidoreductase domain-containing protein</fullName>
    </recommendedName>
</protein>
<dbReference type="AlphaFoldDB" id="A0A0F5LGR8"/>
<dbReference type="Pfam" id="PF00248">
    <property type="entry name" value="Aldo_ket_red"/>
    <property type="match status" value="1"/>
</dbReference>
<evidence type="ECO:0000256" key="6">
    <source>
        <dbReference type="PIRSR" id="PIRSR000097-3"/>
    </source>
</evidence>
<organism evidence="8 9">
    <name type="scientific">Devosia soli</name>
    <dbReference type="NCBI Taxonomy" id="361041"/>
    <lineage>
        <taxon>Bacteria</taxon>
        <taxon>Pseudomonadati</taxon>
        <taxon>Pseudomonadota</taxon>
        <taxon>Alphaproteobacteria</taxon>
        <taxon>Hyphomicrobiales</taxon>
        <taxon>Devosiaceae</taxon>
        <taxon>Devosia</taxon>
    </lineage>
</organism>
<evidence type="ECO:0000256" key="4">
    <source>
        <dbReference type="PIRSR" id="PIRSR000097-1"/>
    </source>
</evidence>